<feature type="region of interest" description="Disordered" evidence="1">
    <location>
        <begin position="557"/>
        <end position="610"/>
    </location>
</feature>
<keyword evidence="2" id="KW-0472">Membrane</keyword>
<dbReference type="EMBL" id="ARYC01021907">
    <property type="protein sequence ID" value="KEJ82417.1"/>
    <property type="molecule type" value="Genomic_DNA"/>
</dbReference>
<sequence length="624" mass="71829">MSVILQDDWQFLKAQQINKRSRHILLCYQESHVSQNEGIQAIEKLLGFSFLTLQRLCLKFVLRSQQRCVFLNFGIGNGQTLFCASLAVLLALQLNKSCIIIGKSDYLLLRDEKRFQNMIIGSELNVNYNQFEPKLGVYYMTQKYFEGQCTQKEFKEQLKECCIVVDEYDWIIFDGPPHQMEESILCLKEAAFLVGLTGSILSQKEETCLDVAFKEKEIKFPSLNSLKGDRKIHLQDMIFTHSQQEYCKYLYETCMKQTLQTPVIVVSSSSYSMIDAYFGKFKEIQFFSMKSVKGSKTDAYLEGKFNMKNTNKRFGVYLLSEVQGRGTDLQSSREIEQSGGIYLIIADIFARRSTSQIIGRVGRLENKGQWRQLIWQGGSLDTIEQAISIKQDFLENEMHIRFSKLQTMLAKRIEDEKVKETCYVFCGQHVPNSKDSIEKDCTTQSEGHENAKRVKDFLIDLNIQEGIKDDPDSSEQSGRDEVFEEELQRLKQDGLNEFRAAIEVSNIEGEDFESKLDTLSQSAREQAIKIVQGQQAIQSFNKRSSKINQKMLKQGMLSSNQQPNKELEAKPQQQKNQKKQQASPHDNRKAVMSNNNLLQKRTTRSQVVSNDNQIHKLIRVQANT</sequence>
<protein>
    <submittedName>
        <fullName evidence="3">Uncharacterized protein</fullName>
    </submittedName>
</protein>
<feature type="compositionally biased region" description="Polar residues" evidence="1">
    <location>
        <begin position="592"/>
        <end position="610"/>
    </location>
</feature>
<proteinExistence type="predicted"/>
<name>A0A073IAH6_9SPIT</name>
<accession>A0A073IAH6</accession>
<evidence type="ECO:0000313" key="3">
    <source>
        <dbReference type="EMBL" id="KEJ82417.1"/>
    </source>
</evidence>
<dbReference type="Proteomes" id="UP000053232">
    <property type="component" value="Unassembled WGS sequence"/>
</dbReference>
<feature type="compositionally biased region" description="Low complexity" evidence="1">
    <location>
        <begin position="570"/>
        <end position="581"/>
    </location>
</feature>
<evidence type="ECO:0000256" key="1">
    <source>
        <dbReference type="SAM" id="MobiDB-lite"/>
    </source>
</evidence>
<evidence type="ECO:0000256" key="2">
    <source>
        <dbReference type="SAM" id="Phobius"/>
    </source>
</evidence>
<keyword evidence="4" id="KW-1185">Reference proteome</keyword>
<comment type="caution">
    <text evidence="3">The sequence shown here is derived from an EMBL/GenBank/DDBJ whole genome shotgun (WGS) entry which is preliminary data.</text>
</comment>
<dbReference type="InterPro" id="IPR027417">
    <property type="entry name" value="P-loop_NTPase"/>
</dbReference>
<keyword evidence="2" id="KW-0812">Transmembrane</keyword>
<keyword evidence="2" id="KW-1133">Transmembrane helix</keyword>
<dbReference type="AlphaFoldDB" id="A0A073IAH6"/>
<organism evidence="3 4">
    <name type="scientific">Oxytricha trifallax</name>
    <dbReference type="NCBI Taxonomy" id="1172189"/>
    <lineage>
        <taxon>Eukaryota</taxon>
        <taxon>Sar</taxon>
        <taxon>Alveolata</taxon>
        <taxon>Ciliophora</taxon>
        <taxon>Intramacronucleata</taxon>
        <taxon>Spirotrichea</taxon>
        <taxon>Stichotrichia</taxon>
        <taxon>Sporadotrichida</taxon>
        <taxon>Oxytrichidae</taxon>
        <taxon>Oxytrichinae</taxon>
        <taxon>Oxytricha</taxon>
    </lineage>
</organism>
<feature type="transmembrane region" description="Helical" evidence="2">
    <location>
        <begin position="69"/>
        <end position="92"/>
    </location>
</feature>
<gene>
    <name evidence="3" type="ORF">OXYTRIMIC_509</name>
</gene>
<evidence type="ECO:0000313" key="4">
    <source>
        <dbReference type="Proteomes" id="UP000053232"/>
    </source>
</evidence>
<reference evidence="4" key="1">
    <citation type="journal article" date="2014" name="Cell">
        <title>The Architecture of a Scrambled Genome Reveals Massive Levels of Genomic Rearrangement during Development.</title>
        <authorList>
            <person name="Chen X."/>
            <person name="Bracht J.R."/>
            <person name="Goldman A.D."/>
            <person name="Dolzhenko E."/>
            <person name="Clay D.M."/>
            <person name="Swart E.C."/>
            <person name="Perlman D.H."/>
            <person name="Doak T.G."/>
            <person name="Stuart A."/>
            <person name="Amemiya C.T."/>
            <person name="Sebra R.P."/>
            <person name="Landweber L.F."/>
        </authorList>
    </citation>
    <scope>NUCLEOTIDE SEQUENCE [LARGE SCALE GENOMIC DNA]</scope>
    <source>
        <strain evidence="4">JRB310</strain>
    </source>
</reference>
<dbReference type="Gene3D" id="3.40.50.300">
    <property type="entry name" value="P-loop containing nucleotide triphosphate hydrolases"/>
    <property type="match status" value="2"/>
</dbReference>
<dbReference type="SUPFAM" id="SSF52540">
    <property type="entry name" value="P-loop containing nucleoside triphosphate hydrolases"/>
    <property type="match status" value="1"/>
</dbReference>